<reference evidence="1 2" key="1">
    <citation type="journal article" date="2020" name="FEMS Microbiol. Ecol.">
        <title>Temporal dynamics of bacterial communities during seed development and maturation.</title>
        <authorList>
            <person name="Chesneau G."/>
            <person name="Torres-Cortes G."/>
            <person name="Briand M."/>
            <person name="Darrasse A."/>
            <person name="Preveaux A."/>
            <person name="Marais C."/>
            <person name="Jacques M.A."/>
            <person name="Shade A."/>
            <person name="Barret M."/>
        </authorList>
    </citation>
    <scope>NUCLEOTIDE SEQUENCE [LARGE SCALE GENOMIC DNA]</scope>
    <source>
        <strain evidence="1 2">CFBP13709</strain>
    </source>
</reference>
<gene>
    <name evidence="1" type="ORF">IFT41_22865</name>
</gene>
<name>A0ACC5PVA4_ENTAG</name>
<dbReference type="EMBL" id="JACYNR010000026">
    <property type="protein sequence ID" value="MBD8128944.1"/>
    <property type="molecule type" value="Genomic_DNA"/>
</dbReference>
<accession>A0ACC5PVA4</accession>
<sequence length="516" mass="54351">MITGFGNNVVSALAENVTSVQTTITVMPDQGAMFAALLTADLENPSNPQNMYAIITLTNSGQTVREICHLTAVKGDVLTVVRGREGTTARGWSLNDVVANFATRGSENGFVQVEQLQTGQYTAAVAGGSENALAIQLPGTFFLNNATDWTFRTPIIVVPTLTNTGAATLQLVIGGKVLGTFPLYKGNKAPLEAGDIIADIPVACLLDKSKTFFSVINPVKVYSLDKGLVRSVNKILPNDKGAVTLKPHDISAVQANGGTHSDGDHNIQIEWDGKLHGTVDSSYVGEFFTTSNPPNAAQTGAYPMNGGDLNEEASISVVSNVKSGNTGDTLYSPMFRVTLKGRGGDQDFKDGASGFMRVVEEVGKLAYLQLQWDGFGSVYEFRFDQRGNSQVYGKAYTGSGASFLAEDGNVYGGAWGGYLSNWVGGQISANINNNNVWVSQNFVNSVKLGAMGWVNAIADGPGNGYTGGGGNMQTVPAGCTVIGGTNNGTSNLAGLGFFYRPIMVAVNGQWVTIGQD</sequence>
<evidence type="ECO:0000313" key="1">
    <source>
        <dbReference type="EMBL" id="MBD8128944.1"/>
    </source>
</evidence>
<protein>
    <submittedName>
        <fullName evidence="1">Uncharacterized protein</fullName>
    </submittedName>
</protein>
<proteinExistence type="predicted"/>
<organism evidence="1 2">
    <name type="scientific">Enterobacter agglomerans</name>
    <name type="common">Erwinia herbicola</name>
    <name type="synonym">Pantoea agglomerans</name>
    <dbReference type="NCBI Taxonomy" id="549"/>
    <lineage>
        <taxon>Bacteria</taxon>
        <taxon>Pseudomonadati</taxon>
        <taxon>Pseudomonadota</taxon>
        <taxon>Gammaproteobacteria</taxon>
        <taxon>Enterobacterales</taxon>
        <taxon>Erwiniaceae</taxon>
        <taxon>Pantoea</taxon>
        <taxon>Pantoea agglomerans group</taxon>
    </lineage>
</organism>
<dbReference type="Proteomes" id="UP000610459">
    <property type="component" value="Unassembled WGS sequence"/>
</dbReference>
<comment type="caution">
    <text evidence="1">The sequence shown here is derived from an EMBL/GenBank/DDBJ whole genome shotgun (WGS) entry which is preliminary data.</text>
</comment>
<keyword evidence="2" id="KW-1185">Reference proteome</keyword>
<evidence type="ECO:0000313" key="2">
    <source>
        <dbReference type="Proteomes" id="UP000610459"/>
    </source>
</evidence>